<evidence type="ECO:0000259" key="7">
    <source>
        <dbReference type="Pfam" id="PF02687"/>
    </source>
</evidence>
<feature type="domain" description="MacB-like periplasmic core" evidence="8">
    <location>
        <begin position="33"/>
        <end position="237"/>
    </location>
</feature>
<feature type="transmembrane region" description="Helical" evidence="6">
    <location>
        <begin position="315"/>
        <end position="343"/>
    </location>
</feature>
<dbReference type="AlphaFoldDB" id="A0A6M4ASE1"/>
<feature type="domain" description="ABC3 transporter permease C-terminal" evidence="7">
    <location>
        <begin position="271"/>
        <end position="389"/>
    </location>
</feature>
<dbReference type="PANTHER" id="PTHR30287">
    <property type="entry name" value="MEMBRANE COMPONENT OF PREDICTED ABC SUPERFAMILY METABOLITE UPTAKE TRANSPORTER"/>
    <property type="match status" value="1"/>
</dbReference>
<protein>
    <submittedName>
        <fullName evidence="9">FtsX-like permease family protein</fullName>
    </submittedName>
</protein>
<comment type="subcellular location">
    <subcellularLocation>
        <location evidence="1">Cell membrane</location>
        <topology evidence="1">Multi-pass membrane protein</topology>
    </subcellularLocation>
</comment>
<dbReference type="InterPro" id="IPR025857">
    <property type="entry name" value="MacB_PCD"/>
</dbReference>
<dbReference type="RefSeq" id="WP_169944717.1">
    <property type="nucleotide sequence ID" value="NZ_CP053015.1"/>
</dbReference>
<dbReference type="KEGG" id="slan:GV829_05565"/>
<dbReference type="PANTHER" id="PTHR30287:SF1">
    <property type="entry name" value="INNER MEMBRANE PROTEIN"/>
    <property type="match status" value="1"/>
</dbReference>
<evidence type="ECO:0000259" key="8">
    <source>
        <dbReference type="Pfam" id="PF12704"/>
    </source>
</evidence>
<feature type="transmembrane region" description="Helical" evidence="6">
    <location>
        <begin position="268"/>
        <end position="294"/>
    </location>
</feature>
<evidence type="ECO:0000313" key="9">
    <source>
        <dbReference type="EMBL" id="QJQ31985.1"/>
    </source>
</evidence>
<reference evidence="9 10" key="1">
    <citation type="submission" date="2020-01" db="EMBL/GenBank/DDBJ databases">
        <title>Sphingomonas sp. strain CSW-10.</title>
        <authorList>
            <person name="Chen W.-M."/>
        </authorList>
    </citation>
    <scope>NUCLEOTIDE SEQUENCE [LARGE SCALE GENOMIC DNA]</scope>
    <source>
        <strain evidence="9 10">CSW-10</strain>
    </source>
</reference>
<gene>
    <name evidence="9" type="ORF">GV829_05565</name>
</gene>
<feature type="transmembrane region" description="Helical" evidence="6">
    <location>
        <begin position="363"/>
        <end position="383"/>
    </location>
</feature>
<feature type="transmembrane region" description="Helical" evidence="6">
    <location>
        <begin position="404"/>
        <end position="425"/>
    </location>
</feature>
<evidence type="ECO:0000313" key="10">
    <source>
        <dbReference type="Proteomes" id="UP000503018"/>
    </source>
</evidence>
<evidence type="ECO:0000256" key="5">
    <source>
        <dbReference type="ARBA" id="ARBA00023136"/>
    </source>
</evidence>
<feature type="transmembrane region" description="Helical" evidence="6">
    <location>
        <begin position="431"/>
        <end position="454"/>
    </location>
</feature>
<feature type="domain" description="ABC3 transporter permease C-terminal" evidence="7">
    <location>
        <begin position="726"/>
        <end position="836"/>
    </location>
</feature>
<proteinExistence type="predicted"/>
<name>A0A6M4ASE1_9SPHN</name>
<feature type="transmembrane region" description="Helical" evidence="6">
    <location>
        <begin position="28"/>
        <end position="48"/>
    </location>
</feature>
<feature type="transmembrane region" description="Helical" evidence="6">
    <location>
        <begin position="722"/>
        <end position="744"/>
    </location>
</feature>
<keyword evidence="4 6" id="KW-1133">Transmembrane helix</keyword>
<dbReference type="Pfam" id="PF12704">
    <property type="entry name" value="MacB_PCD"/>
    <property type="match status" value="1"/>
</dbReference>
<keyword evidence="2" id="KW-1003">Cell membrane</keyword>
<evidence type="ECO:0000256" key="4">
    <source>
        <dbReference type="ARBA" id="ARBA00022989"/>
    </source>
</evidence>
<keyword evidence="10" id="KW-1185">Reference proteome</keyword>
<feature type="transmembrane region" description="Helical" evidence="6">
    <location>
        <begin position="774"/>
        <end position="797"/>
    </location>
</feature>
<accession>A0A6M4ASE1</accession>
<feature type="transmembrane region" description="Helical" evidence="6">
    <location>
        <begin position="809"/>
        <end position="834"/>
    </location>
</feature>
<evidence type="ECO:0000256" key="3">
    <source>
        <dbReference type="ARBA" id="ARBA00022692"/>
    </source>
</evidence>
<dbReference type="Pfam" id="PF02687">
    <property type="entry name" value="FtsX"/>
    <property type="match status" value="2"/>
</dbReference>
<keyword evidence="3 6" id="KW-0812">Transmembrane</keyword>
<dbReference type="GO" id="GO:0005886">
    <property type="term" value="C:plasma membrane"/>
    <property type="evidence" value="ECO:0007669"/>
    <property type="project" value="UniProtKB-SubCell"/>
</dbReference>
<keyword evidence="5 6" id="KW-0472">Membrane</keyword>
<dbReference type="InterPro" id="IPR003838">
    <property type="entry name" value="ABC3_permease_C"/>
</dbReference>
<feature type="transmembrane region" description="Helical" evidence="6">
    <location>
        <begin position="485"/>
        <end position="503"/>
    </location>
</feature>
<dbReference type="EMBL" id="CP053015">
    <property type="protein sequence ID" value="QJQ31985.1"/>
    <property type="molecule type" value="Genomic_DNA"/>
</dbReference>
<evidence type="ECO:0000256" key="2">
    <source>
        <dbReference type="ARBA" id="ARBA00022475"/>
    </source>
</evidence>
<evidence type="ECO:0000256" key="1">
    <source>
        <dbReference type="ARBA" id="ARBA00004651"/>
    </source>
</evidence>
<evidence type="ECO:0000256" key="6">
    <source>
        <dbReference type="SAM" id="Phobius"/>
    </source>
</evidence>
<organism evidence="9 10">
    <name type="scientific">Sphingomonas lacunae</name>
    <dbReference type="NCBI Taxonomy" id="2698828"/>
    <lineage>
        <taxon>Bacteria</taxon>
        <taxon>Pseudomonadati</taxon>
        <taxon>Pseudomonadota</taxon>
        <taxon>Alphaproteobacteria</taxon>
        <taxon>Sphingomonadales</taxon>
        <taxon>Sphingomonadaceae</taxon>
        <taxon>Sphingomonas</taxon>
    </lineage>
</organism>
<dbReference type="InterPro" id="IPR038766">
    <property type="entry name" value="Membrane_comp_ABC_pdt"/>
</dbReference>
<dbReference type="Proteomes" id="UP000503018">
    <property type="component" value="Chromosome"/>
</dbReference>
<sequence length="846" mass="89125">MNGTQGLISWQQAWTLARRDLNARLRGLRLLFICLLLGVGTLAAIGSLTASITAELAARGQTLLGGDLEVAVSQRQASEQELAQLRALGPTSATIRMRAMAQRPEDVAVDGAPTAILSELKGVDGAYPLYGRLTLKDGSAPPPLTAETILVGQSLVDRLDLSVGDTLRYGDAAYRIAGIIGNEPDRVGEGFTLGPVALTNVEGVMRSGLIQPGSLYTSKYRVRLPAGADAAEQADTLKKAMATAGVEIKNRDRAAPGANRFFERMGQFLGLIGLTALVIAGIGVSNGVSSYLGGKRGGIATFKVLGARSGDIMRIYLLQVAAIAGVAILSGLMIGALLPPAIIALLGDVLPVQPGLSLQPLPLLVAATYGVLITLVFTLPPLARARTQPAAAIFRATVEGRWSIDRRTLAGVAASVAGILAVALLTAREPFFSAMVLASVAAVLGLLFLLGWGVRWTAQRIKRPRKPLLRLAVANLYRPGAQTPALVIALGLALTLFVTLAAIETSLNREIERTVPATAPTQFVLDVPSGQEAEFRAAVKREAPDAKIEMVPALRGTIIAYKDIRVADLAEIPEGAWFLRGERGVTYAKDLPPGSEITDGEWWPEDYAGRPLVSLDQEAADLLDLKVGDSLTVSVLGREIEAEIASLRQVNWDTMGFNYILVFSPNTLASAPHTFAATISMDPAREGKVSRALLSQFPSVSIIAVGEVLTQVTGLLEQMSSAILAAASITILAGIAVLIGAIAASRQSRAYDSVIMKTLGATRWQVLGAQFIEYAMLAAILASVALVLGGLAAWYVITGVFDFQWSPDWVVVLSTLAGGAVITLGIGLVGSIPLMSVRPAEALRSL</sequence>